<dbReference type="Pfam" id="PF00015">
    <property type="entry name" value="MCPsignal"/>
    <property type="match status" value="1"/>
</dbReference>
<dbReference type="GO" id="GO:0007165">
    <property type="term" value="P:signal transduction"/>
    <property type="evidence" value="ECO:0007669"/>
    <property type="project" value="UniProtKB-KW"/>
</dbReference>
<dbReference type="PANTHER" id="PTHR43531">
    <property type="entry name" value="PROTEIN ICFG"/>
    <property type="match status" value="1"/>
</dbReference>
<dbReference type="InterPro" id="IPR051310">
    <property type="entry name" value="MCP_chemotaxis"/>
</dbReference>
<dbReference type="PROSITE" id="PS50111">
    <property type="entry name" value="CHEMOTAXIS_TRANSDUC_2"/>
    <property type="match status" value="1"/>
</dbReference>
<dbReference type="InterPro" id="IPR004089">
    <property type="entry name" value="MCPsignal_dom"/>
</dbReference>
<dbReference type="Pfam" id="PF11563">
    <property type="entry name" value="Protoglobin"/>
    <property type="match status" value="1"/>
</dbReference>
<dbReference type="Gene3D" id="1.10.490.10">
    <property type="entry name" value="Globins"/>
    <property type="match status" value="1"/>
</dbReference>
<dbReference type="CDD" id="cd01068">
    <property type="entry name" value="globin_sensor"/>
    <property type="match status" value="1"/>
</dbReference>
<evidence type="ECO:0000256" key="2">
    <source>
        <dbReference type="ARBA" id="ARBA00022500"/>
    </source>
</evidence>
<evidence type="ECO:0000313" key="8">
    <source>
        <dbReference type="Proteomes" id="UP000248014"/>
    </source>
</evidence>
<evidence type="ECO:0000256" key="3">
    <source>
        <dbReference type="ARBA" id="ARBA00029447"/>
    </source>
</evidence>
<name>A0A2V3V2P5_9SPHN</name>
<feature type="domain" description="Methyl-accepting transducer" evidence="5">
    <location>
        <begin position="219"/>
        <end position="448"/>
    </location>
</feature>
<dbReference type="AlphaFoldDB" id="A0A2V3V2P5"/>
<protein>
    <submittedName>
        <fullName evidence="7">Methyl-accepting chemotaxis protein</fullName>
    </submittedName>
</protein>
<dbReference type="InterPro" id="IPR012292">
    <property type="entry name" value="Globin/Proto"/>
</dbReference>
<dbReference type="InterPro" id="IPR039379">
    <property type="entry name" value="Protoglobin_sensor_dom"/>
</dbReference>
<dbReference type="InterPro" id="IPR003660">
    <property type="entry name" value="HAMP_dom"/>
</dbReference>
<dbReference type="GO" id="GO:0016020">
    <property type="term" value="C:membrane"/>
    <property type="evidence" value="ECO:0007669"/>
    <property type="project" value="UniProtKB-SubCell"/>
</dbReference>
<keyword evidence="2" id="KW-0145">Chemotaxis</keyword>
<proteinExistence type="inferred from homology"/>
<evidence type="ECO:0000256" key="1">
    <source>
        <dbReference type="ARBA" id="ARBA00004370"/>
    </source>
</evidence>
<comment type="caution">
    <text evidence="7">The sequence shown here is derived from an EMBL/GenBank/DDBJ whole genome shotgun (WGS) entry which is preliminary data.</text>
</comment>
<dbReference type="SUPFAM" id="SSF46458">
    <property type="entry name" value="Globin-like"/>
    <property type="match status" value="1"/>
</dbReference>
<dbReference type="InterPro" id="IPR044398">
    <property type="entry name" value="Globin-sensor_dom"/>
</dbReference>
<evidence type="ECO:0000259" key="5">
    <source>
        <dbReference type="PROSITE" id="PS50111"/>
    </source>
</evidence>
<dbReference type="RefSeq" id="WP_110300301.1">
    <property type="nucleotide sequence ID" value="NZ_QJJM01000020.1"/>
</dbReference>
<reference evidence="7 8" key="1">
    <citation type="submission" date="2018-05" db="EMBL/GenBank/DDBJ databases">
        <title>Genomic Encyclopedia of Type Strains, Phase IV (KMG-IV): sequencing the most valuable type-strain genomes for metagenomic binning, comparative biology and taxonomic classification.</title>
        <authorList>
            <person name="Goeker M."/>
        </authorList>
    </citation>
    <scope>NUCLEOTIDE SEQUENCE [LARGE SCALE GENOMIC DNA]</scope>
    <source>
        <strain evidence="7 8">DSM 3183</strain>
    </source>
</reference>
<dbReference type="GO" id="GO:0006935">
    <property type="term" value="P:chemotaxis"/>
    <property type="evidence" value="ECO:0007669"/>
    <property type="project" value="UniProtKB-KW"/>
</dbReference>
<dbReference type="InterPro" id="IPR009050">
    <property type="entry name" value="Globin-like_sf"/>
</dbReference>
<dbReference type="EMBL" id="QJJM01000020">
    <property type="protein sequence ID" value="PXW68171.1"/>
    <property type="molecule type" value="Genomic_DNA"/>
</dbReference>
<evidence type="ECO:0000259" key="6">
    <source>
        <dbReference type="PROSITE" id="PS50885"/>
    </source>
</evidence>
<dbReference type="CDD" id="cd11386">
    <property type="entry name" value="MCP_signal"/>
    <property type="match status" value="1"/>
</dbReference>
<comment type="similarity">
    <text evidence="3">Belongs to the methyl-accepting chemotaxis (MCP) protein family.</text>
</comment>
<organism evidence="7 8">
    <name type="scientific">Blastomonas natatoria</name>
    <dbReference type="NCBI Taxonomy" id="34015"/>
    <lineage>
        <taxon>Bacteria</taxon>
        <taxon>Pseudomonadati</taxon>
        <taxon>Pseudomonadota</taxon>
        <taxon>Alphaproteobacteria</taxon>
        <taxon>Sphingomonadales</taxon>
        <taxon>Sphingomonadaceae</taxon>
        <taxon>Blastomonas</taxon>
    </lineage>
</organism>
<keyword evidence="8" id="KW-1185">Reference proteome</keyword>
<accession>A0A2V3V2P5</accession>
<keyword evidence="4" id="KW-0807">Transducer</keyword>
<dbReference type="PROSITE" id="PS50885">
    <property type="entry name" value="HAMP"/>
    <property type="match status" value="1"/>
</dbReference>
<dbReference type="Proteomes" id="UP000248014">
    <property type="component" value="Unassembled WGS sequence"/>
</dbReference>
<evidence type="ECO:0000256" key="4">
    <source>
        <dbReference type="PROSITE-ProRule" id="PRU00284"/>
    </source>
</evidence>
<evidence type="ECO:0000313" key="7">
    <source>
        <dbReference type="EMBL" id="PXW68171.1"/>
    </source>
</evidence>
<dbReference type="OrthoDB" id="5292010at2"/>
<dbReference type="SMART" id="SM00283">
    <property type="entry name" value="MA"/>
    <property type="match status" value="1"/>
</dbReference>
<dbReference type="Gene3D" id="1.10.287.950">
    <property type="entry name" value="Methyl-accepting chemotaxis protein"/>
    <property type="match status" value="1"/>
</dbReference>
<dbReference type="PANTHER" id="PTHR43531:SF11">
    <property type="entry name" value="METHYL-ACCEPTING CHEMOTAXIS PROTEIN 3"/>
    <property type="match status" value="1"/>
</dbReference>
<sequence length="516" mass="55034">MDTASANQNRLSFFGIDRKDYASFARILKMLQKHAPAALADFYEKIAATPEVAKFFKSPQHMDHARDKQLNHWVQLFSNEIGETYFGKAEQIGSVHARIGLAPTWYIGGYAMVLEQVIHEAMAGSPLARLAGNRMAQTIGTLVKCALLDMDIALSSYFRAEEAQRLAVISQVGQALESLAKGDFTVQLEGLPPAFAKLEQDFDFMRTRISETLAQVSQTAESINTGSIEISQASDDLSSRTEQQAASLEETAAAMHQLNDGVRETAEGAAHVNQSVSTAHADATRGGEVVKEAVAAMDDIERSAQEIAKIINVIDGIAFQTNLLALNAGVEAARAGDAGKGFAVVANEVRALAQRSADAAKHIKELISESSRQVTRGVELVGQSGEALDSIVGKVAEIAGLAANISELAAAQSTSLQQVNTAVSEMDKMTQQNAAMVEQSTAAARTLAAEADQLTGLVSRFALQGGPAAHGGATVRDIRNAKPAPRRVARASVRPVVQGNLAMTMKSDPSEDWSEF</sequence>
<gene>
    <name evidence="7" type="ORF">C7451_12032</name>
</gene>
<dbReference type="GO" id="GO:0020037">
    <property type="term" value="F:heme binding"/>
    <property type="evidence" value="ECO:0007669"/>
    <property type="project" value="InterPro"/>
</dbReference>
<dbReference type="SUPFAM" id="SSF58104">
    <property type="entry name" value="Methyl-accepting chemotaxis protein (MCP) signaling domain"/>
    <property type="match status" value="1"/>
</dbReference>
<comment type="subcellular location">
    <subcellularLocation>
        <location evidence="1">Membrane</location>
    </subcellularLocation>
</comment>
<dbReference type="GO" id="GO:0019825">
    <property type="term" value="F:oxygen binding"/>
    <property type="evidence" value="ECO:0007669"/>
    <property type="project" value="InterPro"/>
</dbReference>
<dbReference type="FunFam" id="1.10.287.950:FF:000001">
    <property type="entry name" value="Methyl-accepting chemotaxis sensory transducer"/>
    <property type="match status" value="1"/>
</dbReference>
<feature type="domain" description="HAMP" evidence="6">
    <location>
        <begin position="163"/>
        <end position="214"/>
    </location>
</feature>